<evidence type="ECO:0000313" key="2">
    <source>
        <dbReference type="Proteomes" id="UP001430755"/>
    </source>
</evidence>
<organism evidence="1 2">
    <name type="scientific">Adlercreutzia faecimuris</name>
    <dbReference type="NCBI Taxonomy" id="2897341"/>
    <lineage>
        <taxon>Bacteria</taxon>
        <taxon>Bacillati</taxon>
        <taxon>Actinomycetota</taxon>
        <taxon>Coriobacteriia</taxon>
        <taxon>Eggerthellales</taxon>
        <taxon>Eggerthellaceae</taxon>
        <taxon>Adlercreutzia</taxon>
    </lineage>
</organism>
<sequence>MYHEQTIRDLRRRRRNRLLAALLACVLAVAVGIGFSAVSDSLREQGAAAVRDAVLDSAMQCCAIEGSYPSSLDYLEREYGLQVNHDDYVITYEAFAGNVMPSVVVVPR</sequence>
<protein>
    <recommendedName>
        <fullName evidence="3">DUF4230 domain-containing protein</fullName>
    </recommendedName>
</protein>
<comment type="caution">
    <text evidence="1">The sequence shown here is derived from an EMBL/GenBank/DDBJ whole genome shotgun (WGS) entry which is preliminary data.</text>
</comment>
<dbReference type="EMBL" id="JAJMLW010000001">
    <property type="protein sequence ID" value="MCI2240994.1"/>
    <property type="molecule type" value="Genomic_DNA"/>
</dbReference>
<dbReference type="Proteomes" id="UP001430755">
    <property type="component" value="Unassembled WGS sequence"/>
</dbReference>
<evidence type="ECO:0000313" key="1">
    <source>
        <dbReference type="EMBL" id="MCI2240994.1"/>
    </source>
</evidence>
<evidence type="ECO:0008006" key="3">
    <source>
        <dbReference type="Google" id="ProtNLM"/>
    </source>
</evidence>
<keyword evidence="2" id="KW-1185">Reference proteome</keyword>
<name>A0ABS9WDQ1_9ACTN</name>
<accession>A0ABS9WDQ1</accession>
<dbReference type="RefSeq" id="WP_242162735.1">
    <property type="nucleotide sequence ID" value="NZ_JAJMLW010000001.1"/>
</dbReference>
<gene>
    <name evidence="1" type="ORF">LPT13_01320</name>
</gene>
<proteinExistence type="predicted"/>
<reference evidence="1" key="1">
    <citation type="submission" date="2021-11" db="EMBL/GenBank/DDBJ databases">
        <title>A Novel Adlercreutzia Species, isolated from a Allomyrina dichotoma larva feces.</title>
        <authorList>
            <person name="Suh M.K."/>
        </authorList>
    </citation>
    <scope>NUCLEOTIDE SEQUENCE</scope>
    <source>
        <strain evidence="1">JBNU-10</strain>
    </source>
</reference>